<comment type="caution">
    <text evidence="2">The sequence shown here is derived from an EMBL/GenBank/DDBJ whole genome shotgun (WGS) entry which is preliminary data.</text>
</comment>
<dbReference type="AlphaFoldDB" id="A0A9J6FLC0"/>
<reference evidence="2 3" key="1">
    <citation type="journal article" date="2020" name="Cell">
        <title>Large-Scale Comparative Analyses of Tick Genomes Elucidate Their Genetic Diversity and Vector Capacities.</title>
        <authorList>
            <consortium name="Tick Genome and Microbiome Consortium (TIGMIC)"/>
            <person name="Jia N."/>
            <person name="Wang J."/>
            <person name="Shi W."/>
            <person name="Du L."/>
            <person name="Sun Y."/>
            <person name="Zhan W."/>
            <person name="Jiang J.F."/>
            <person name="Wang Q."/>
            <person name="Zhang B."/>
            <person name="Ji P."/>
            <person name="Bell-Sakyi L."/>
            <person name="Cui X.M."/>
            <person name="Yuan T.T."/>
            <person name="Jiang B.G."/>
            <person name="Yang W.F."/>
            <person name="Lam T.T."/>
            <person name="Chang Q.C."/>
            <person name="Ding S.J."/>
            <person name="Wang X.J."/>
            <person name="Zhu J.G."/>
            <person name="Ruan X.D."/>
            <person name="Zhao L."/>
            <person name="Wei J.T."/>
            <person name="Ye R.Z."/>
            <person name="Que T.C."/>
            <person name="Du C.H."/>
            <person name="Zhou Y.H."/>
            <person name="Cheng J.X."/>
            <person name="Dai P.F."/>
            <person name="Guo W.B."/>
            <person name="Han X.H."/>
            <person name="Huang E.J."/>
            <person name="Li L.F."/>
            <person name="Wei W."/>
            <person name="Gao Y.C."/>
            <person name="Liu J.Z."/>
            <person name="Shao H.Z."/>
            <person name="Wang X."/>
            <person name="Wang C.C."/>
            <person name="Yang T.C."/>
            <person name="Huo Q.B."/>
            <person name="Li W."/>
            <person name="Chen H.Y."/>
            <person name="Chen S.E."/>
            <person name="Zhou L.G."/>
            <person name="Ni X.B."/>
            <person name="Tian J.H."/>
            <person name="Sheng Y."/>
            <person name="Liu T."/>
            <person name="Pan Y.S."/>
            <person name="Xia L.Y."/>
            <person name="Li J."/>
            <person name="Zhao F."/>
            <person name="Cao W.C."/>
        </authorList>
    </citation>
    <scope>NUCLEOTIDE SEQUENCE [LARGE SCALE GENOMIC DNA]</scope>
    <source>
        <strain evidence="2">HaeL-2018</strain>
    </source>
</reference>
<feature type="domain" description="Ig-like" evidence="1">
    <location>
        <begin position="7"/>
        <end position="148"/>
    </location>
</feature>
<dbReference type="SMART" id="SM00409">
    <property type="entry name" value="IG"/>
    <property type="match status" value="1"/>
</dbReference>
<gene>
    <name evidence="2" type="ORF">HPB48_018276</name>
</gene>
<dbReference type="VEuPathDB" id="VectorBase:HLOH_047112"/>
<dbReference type="InterPro" id="IPR013783">
    <property type="entry name" value="Ig-like_fold"/>
</dbReference>
<dbReference type="SUPFAM" id="SSF48726">
    <property type="entry name" value="Immunoglobulin"/>
    <property type="match status" value="1"/>
</dbReference>
<keyword evidence="3" id="KW-1185">Reference proteome</keyword>
<accession>A0A9J6FLC0</accession>
<dbReference type="Proteomes" id="UP000821853">
    <property type="component" value="Chromosome 10"/>
</dbReference>
<evidence type="ECO:0000313" key="3">
    <source>
        <dbReference type="Proteomes" id="UP000821853"/>
    </source>
</evidence>
<sequence length="180" mass="19280">MSFLSSPIADGFSRTVRHLTVLEGEQTSLPCPIKMAQREAMAAVWFHVPVGGTLDNDGSPEQRNGSRAASKVYALTAPSPTSAAVGLSGSLVDGSHWKQPSWTGRAFFSLLSDPPALLLNRLERADGGRYFCDVTYRGENVTSGTIVTEARVELFVAADMFPALGIDRNNEGEAPLEAHS</sequence>
<dbReference type="Gene3D" id="2.60.40.10">
    <property type="entry name" value="Immunoglobulins"/>
    <property type="match status" value="1"/>
</dbReference>
<evidence type="ECO:0000259" key="1">
    <source>
        <dbReference type="PROSITE" id="PS50835"/>
    </source>
</evidence>
<proteinExistence type="predicted"/>
<name>A0A9J6FLC0_HAELO</name>
<dbReference type="EMBL" id="JABSTR010000002">
    <property type="protein sequence ID" value="KAH9363607.1"/>
    <property type="molecule type" value="Genomic_DNA"/>
</dbReference>
<dbReference type="InterPro" id="IPR003599">
    <property type="entry name" value="Ig_sub"/>
</dbReference>
<dbReference type="OrthoDB" id="6506611at2759"/>
<evidence type="ECO:0000313" key="2">
    <source>
        <dbReference type="EMBL" id="KAH9363607.1"/>
    </source>
</evidence>
<dbReference type="InterPro" id="IPR007110">
    <property type="entry name" value="Ig-like_dom"/>
</dbReference>
<dbReference type="PROSITE" id="PS50835">
    <property type="entry name" value="IG_LIKE"/>
    <property type="match status" value="1"/>
</dbReference>
<protein>
    <recommendedName>
        <fullName evidence="1">Ig-like domain-containing protein</fullName>
    </recommendedName>
</protein>
<organism evidence="2 3">
    <name type="scientific">Haemaphysalis longicornis</name>
    <name type="common">Bush tick</name>
    <dbReference type="NCBI Taxonomy" id="44386"/>
    <lineage>
        <taxon>Eukaryota</taxon>
        <taxon>Metazoa</taxon>
        <taxon>Ecdysozoa</taxon>
        <taxon>Arthropoda</taxon>
        <taxon>Chelicerata</taxon>
        <taxon>Arachnida</taxon>
        <taxon>Acari</taxon>
        <taxon>Parasitiformes</taxon>
        <taxon>Ixodida</taxon>
        <taxon>Ixodoidea</taxon>
        <taxon>Ixodidae</taxon>
        <taxon>Haemaphysalinae</taxon>
        <taxon>Haemaphysalis</taxon>
    </lineage>
</organism>
<dbReference type="InterPro" id="IPR036179">
    <property type="entry name" value="Ig-like_dom_sf"/>
</dbReference>